<dbReference type="InterPro" id="IPR044730">
    <property type="entry name" value="RNase_H-like_dom_plant"/>
</dbReference>
<reference evidence="3" key="2">
    <citation type="submission" date="2017-06" db="EMBL/GenBank/DDBJ databases">
        <title>WGS assembly of Brachypodium distachyon.</title>
        <authorList>
            <consortium name="The International Brachypodium Initiative"/>
            <person name="Lucas S."/>
            <person name="Harmon-Smith M."/>
            <person name="Lail K."/>
            <person name="Tice H."/>
            <person name="Grimwood J."/>
            <person name="Bruce D."/>
            <person name="Barry K."/>
            <person name="Shu S."/>
            <person name="Lindquist E."/>
            <person name="Wang M."/>
            <person name="Pitluck S."/>
            <person name="Vogel J.P."/>
            <person name="Garvin D.F."/>
            <person name="Mockler T.C."/>
            <person name="Schmutz J."/>
            <person name="Rokhsar D."/>
            <person name="Bevan M.W."/>
        </authorList>
    </citation>
    <scope>NUCLEOTIDE SEQUENCE</scope>
    <source>
        <strain evidence="3">Bd21</strain>
    </source>
</reference>
<dbReference type="InterPro" id="IPR002156">
    <property type="entry name" value="RNaseH_domain"/>
</dbReference>
<dbReference type="EMBL" id="CM000881">
    <property type="protein sequence ID" value="PNT70332.1"/>
    <property type="molecule type" value="Genomic_DNA"/>
</dbReference>
<evidence type="ECO:0008006" key="6">
    <source>
        <dbReference type="Google" id="ProtNLM"/>
    </source>
</evidence>
<evidence type="ECO:0000313" key="4">
    <source>
        <dbReference type="EnsemblPlants" id="PNT70332"/>
    </source>
</evidence>
<dbReference type="GO" id="GO:0003676">
    <property type="term" value="F:nucleic acid binding"/>
    <property type="evidence" value="ECO:0007669"/>
    <property type="project" value="InterPro"/>
</dbReference>
<dbReference type="Proteomes" id="UP000008810">
    <property type="component" value="Chromosome 2"/>
</dbReference>
<dbReference type="PANTHER" id="PTHR47074">
    <property type="entry name" value="BNAC02G40300D PROTEIN"/>
    <property type="match status" value="1"/>
</dbReference>
<sequence>MENFNRDCIWRVRDGSQIDIWEDAWVPTSPTRKIVMPHGHVLLSKLLVRDVFWSIDANRILEIPIAPTGMEDFVAWHHTKNGLFSVHSAYHAEWDYQFGRKERNCLGARRTQISRVWEKLWHLCVPAKIKIYGWRALHGLVPCLGILANRHISTVSGCPVCAAGCEDIMHVLFTCQRAQQVWEAGAIALEHIICNTDVWDPLGGIGMPELVLTGAWYIWWERRQLVHDEAIQSPHRSAMANGALTANYWRASKKKAKVKNIGWTKPTEEFLKINVDAAFDIDEGRGSIGAVIRDSHGKFLVAACHEVPFASDAMMAEAYALRKVSFWLSILVAQSLLSNQTICR</sequence>
<gene>
    <name evidence="3" type="ORF">BRADI_2g10133v3</name>
</gene>
<dbReference type="OrthoDB" id="685268at2759"/>
<dbReference type="CDD" id="cd06222">
    <property type="entry name" value="RNase_H_like"/>
    <property type="match status" value="1"/>
</dbReference>
<feature type="domain" description="RNase H type-1" evidence="1">
    <location>
        <begin position="274"/>
        <end position="322"/>
    </location>
</feature>
<evidence type="ECO:0000313" key="3">
    <source>
        <dbReference type="EMBL" id="PNT70332.1"/>
    </source>
</evidence>
<reference evidence="4" key="3">
    <citation type="submission" date="2018-08" db="UniProtKB">
        <authorList>
            <consortium name="EnsemblPlants"/>
        </authorList>
    </citation>
    <scope>IDENTIFICATION</scope>
    <source>
        <strain evidence="4">cv. Bd21</strain>
    </source>
</reference>
<dbReference type="InParanoid" id="A0A2K2D7R7"/>
<dbReference type="EnsemblPlants" id="PNT70332">
    <property type="protein sequence ID" value="PNT70332"/>
    <property type="gene ID" value="BRADI_2g10133v3"/>
</dbReference>
<dbReference type="InterPro" id="IPR026960">
    <property type="entry name" value="RVT-Znf"/>
</dbReference>
<proteinExistence type="predicted"/>
<accession>A0A2K2D7R7</accession>
<organism evidence="3">
    <name type="scientific">Brachypodium distachyon</name>
    <name type="common">Purple false brome</name>
    <name type="synonym">Trachynia distachya</name>
    <dbReference type="NCBI Taxonomy" id="15368"/>
    <lineage>
        <taxon>Eukaryota</taxon>
        <taxon>Viridiplantae</taxon>
        <taxon>Streptophyta</taxon>
        <taxon>Embryophyta</taxon>
        <taxon>Tracheophyta</taxon>
        <taxon>Spermatophyta</taxon>
        <taxon>Magnoliopsida</taxon>
        <taxon>Liliopsida</taxon>
        <taxon>Poales</taxon>
        <taxon>Poaceae</taxon>
        <taxon>BOP clade</taxon>
        <taxon>Pooideae</taxon>
        <taxon>Stipodae</taxon>
        <taxon>Brachypodieae</taxon>
        <taxon>Brachypodium</taxon>
    </lineage>
</organism>
<dbReference type="Gramene" id="PNT70332">
    <property type="protein sequence ID" value="PNT70332"/>
    <property type="gene ID" value="BRADI_2g10133v3"/>
</dbReference>
<dbReference type="Pfam" id="PF13456">
    <property type="entry name" value="RVT_3"/>
    <property type="match status" value="1"/>
</dbReference>
<name>A0A2K2D7R7_BRADI</name>
<reference evidence="3 4" key="1">
    <citation type="journal article" date="2010" name="Nature">
        <title>Genome sequencing and analysis of the model grass Brachypodium distachyon.</title>
        <authorList>
            <consortium name="International Brachypodium Initiative"/>
        </authorList>
    </citation>
    <scope>NUCLEOTIDE SEQUENCE [LARGE SCALE GENOMIC DNA]</scope>
    <source>
        <strain evidence="3 4">Bd21</strain>
    </source>
</reference>
<dbReference type="GO" id="GO:0004523">
    <property type="term" value="F:RNA-DNA hybrid ribonuclease activity"/>
    <property type="evidence" value="ECO:0007669"/>
    <property type="project" value="InterPro"/>
</dbReference>
<keyword evidence="5" id="KW-1185">Reference proteome</keyword>
<evidence type="ECO:0000259" key="1">
    <source>
        <dbReference type="Pfam" id="PF13456"/>
    </source>
</evidence>
<evidence type="ECO:0000259" key="2">
    <source>
        <dbReference type="Pfam" id="PF13966"/>
    </source>
</evidence>
<dbReference type="AlphaFoldDB" id="A0A2K2D7R7"/>
<feature type="domain" description="Reverse transcriptase zinc-binding" evidence="2">
    <location>
        <begin position="104"/>
        <end position="182"/>
    </location>
</feature>
<dbReference type="PANTHER" id="PTHR47074:SF47">
    <property type="entry name" value="RNASE H TYPE-1 DOMAIN-CONTAINING PROTEIN"/>
    <property type="match status" value="1"/>
</dbReference>
<dbReference type="Pfam" id="PF13966">
    <property type="entry name" value="zf-RVT"/>
    <property type="match status" value="1"/>
</dbReference>
<dbReference type="InterPro" id="IPR052929">
    <property type="entry name" value="RNase_H-like_EbsB-rel"/>
</dbReference>
<protein>
    <recommendedName>
        <fullName evidence="6">Reverse transcriptase zinc-binding domain-containing protein</fullName>
    </recommendedName>
</protein>
<evidence type="ECO:0000313" key="5">
    <source>
        <dbReference type="Proteomes" id="UP000008810"/>
    </source>
</evidence>